<feature type="signal peptide" evidence="3">
    <location>
        <begin position="1"/>
        <end position="31"/>
    </location>
</feature>
<dbReference type="EMBL" id="MHLE01000041">
    <property type="protein sequence ID" value="OGZ02159.1"/>
    <property type="molecule type" value="Genomic_DNA"/>
</dbReference>
<accession>A0A1G2CLD1</accession>
<dbReference type="Proteomes" id="UP000178599">
    <property type="component" value="Unassembled WGS sequence"/>
</dbReference>
<evidence type="ECO:0000256" key="1">
    <source>
        <dbReference type="SAM" id="Coils"/>
    </source>
</evidence>
<dbReference type="AlphaFoldDB" id="A0A1G2CLD1"/>
<feature type="chain" id="PRO_5009582360" evidence="3">
    <location>
        <begin position="32"/>
        <end position="737"/>
    </location>
</feature>
<sequence length="737" mass="80987">MRKKTAKVIFQTLLVSSFFLLAFFITSVASAQNNTSINEQSLNIKYPVAELGGCQDEAVCKAYCDKGENMEACVSFAEKNGLMPKEEAERARKFSQIQTQGGLGGCKNKNECESYCSDVSRIDECVAFAEKNGLMSERELKEAKQVQNAVKNGVTQPGSCKNKKECDAYCGNPDNMEECLAFAEKAGLISGSELTDAKRVLPLMKKGEMPGKCKTKDACDAYCKDTSHANECADFAVKAGFMKPEEAEIFKKTGGKGPGGCDSKESCDTFCQNSENQQTCFNFGKENGLIPQEDLNRMEEGKQKFQEGLKMAPPEALSCIQSVVGPEKFAKMQTGGFLPDKNLGEQIRSCFEKNVPAGPGGCKSKEECDAFCSDRNNQETCFNFAKKNNLISEEQIQQMEQQRKEGNNQAGNMLNNAPTEVVSCLKEKLGEERFSKMQSGSFMPDRGTGDIMKSCFESFRPEQPRENQLNNNQPGQMQNSGPQGQPTSGFVGPGGCTDPNSCQNFCADEKNKEECVNFQSGQKNSLQPGMENLNQPMNIKKGEEEQFNQGQPGQFIQPGKPGEQNFQIENKQKLEQRPNMPINERKILNELKPGTNNSFSNDGQFIKVQQFEQENMMNQGGVQINNQNVPNNQIQQQEQTVVSPGINVTNQQIFQQQQNGGGMGPSPSTIDQPMFQQQQQPFSNPTSDFGSPTVSPNIQPQPSSAPAPNTVAPPPQERIGEVGGAALPTLWSLLFGR</sequence>
<feature type="coiled-coil region" evidence="1">
    <location>
        <begin position="382"/>
        <end position="416"/>
    </location>
</feature>
<keyword evidence="1" id="KW-0175">Coiled coil</keyword>
<reference evidence="4 5" key="1">
    <citation type="journal article" date="2016" name="Nat. Commun.">
        <title>Thousands of microbial genomes shed light on interconnected biogeochemical processes in an aquifer system.</title>
        <authorList>
            <person name="Anantharaman K."/>
            <person name="Brown C.T."/>
            <person name="Hug L.A."/>
            <person name="Sharon I."/>
            <person name="Castelle C.J."/>
            <person name="Probst A.J."/>
            <person name="Thomas B.C."/>
            <person name="Singh A."/>
            <person name="Wilkins M.J."/>
            <person name="Karaoz U."/>
            <person name="Brodie E.L."/>
            <person name="Williams K.H."/>
            <person name="Hubbard S.S."/>
            <person name="Banfield J.F."/>
        </authorList>
    </citation>
    <scope>NUCLEOTIDE SEQUENCE [LARGE SCALE GENOMIC DNA]</scope>
</reference>
<comment type="caution">
    <text evidence="4">The sequence shown here is derived from an EMBL/GenBank/DDBJ whole genome shotgun (WGS) entry which is preliminary data.</text>
</comment>
<keyword evidence="3" id="KW-0732">Signal</keyword>
<gene>
    <name evidence="4" type="ORF">A2390_01105</name>
</gene>
<feature type="region of interest" description="Disordered" evidence="2">
    <location>
        <begin position="656"/>
        <end position="723"/>
    </location>
</feature>
<protein>
    <submittedName>
        <fullName evidence="4">Uncharacterized protein</fullName>
    </submittedName>
</protein>
<proteinExistence type="predicted"/>
<feature type="region of interest" description="Disordered" evidence="2">
    <location>
        <begin position="461"/>
        <end position="492"/>
    </location>
</feature>
<feature type="region of interest" description="Disordered" evidence="2">
    <location>
        <begin position="545"/>
        <end position="564"/>
    </location>
</feature>
<evidence type="ECO:0000256" key="2">
    <source>
        <dbReference type="SAM" id="MobiDB-lite"/>
    </source>
</evidence>
<feature type="compositionally biased region" description="Polar residues" evidence="2">
    <location>
        <begin position="683"/>
        <end position="707"/>
    </location>
</feature>
<evidence type="ECO:0000313" key="5">
    <source>
        <dbReference type="Proteomes" id="UP000178599"/>
    </source>
</evidence>
<evidence type="ECO:0000313" key="4">
    <source>
        <dbReference type="EMBL" id="OGZ02159.1"/>
    </source>
</evidence>
<evidence type="ECO:0000256" key="3">
    <source>
        <dbReference type="SAM" id="SignalP"/>
    </source>
</evidence>
<name>A0A1G2CLD1_9BACT</name>
<organism evidence="4 5">
    <name type="scientific">Candidatus Liptonbacteria bacterium RIFOXYB1_FULL_36_10</name>
    <dbReference type="NCBI Taxonomy" id="1798654"/>
    <lineage>
        <taxon>Bacteria</taxon>
        <taxon>Candidatus Liptoniibacteriota</taxon>
    </lineage>
</organism>
<feature type="compositionally biased region" description="Low complexity" evidence="2">
    <location>
        <begin position="672"/>
        <end position="682"/>
    </location>
</feature>
<feature type="compositionally biased region" description="Polar residues" evidence="2">
    <location>
        <begin position="466"/>
        <end position="488"/>
    </location>
</feature>